<organism evidence="2 3">
    <name type="scientific">Lactuca sativa</name>
    <name type="common">Garden lettuce</name>
    <dbReference type="NCBI Taxonomy" id="4236"/>
    <lineage>
        <taxon>Eukaryota</taxon>
        <taxon>Viridiplantae</taxon>
        <taxon>Streptophyta</taxon>
        <taxon>Embryophyta</taxon>
        <taxon>Tracheophyta</taxon>
        <taxon>Spermatophyta</taxon>
        <taxon>Magnoliopsida</taxon>
        <taxon>eudicotyledons</taxon>
        <taxon>Gunneridae</taxon>
        <taxon>Pentapetalae</taxon>
        <taxon>asterids</taxon>
        <taxon>campanulids</taxon>
        <taxon>Asterales</taxon>
        <taxon>Asteraceae</taxon>
        <taxon>Cichorioideae</taxon>
        <taxon>Cichorieae</taxon>
        <taxon>Lactucinae</taxon>
        <taxon>Lactuca</taxon>
    </lineage>
</organism>
<evidence type="ECO:0000313" key="2">
    <source>
        <dbReference type="EMBL" id="KAJ0204681.1"/>
    </source>
</evidence>
<dbReference type="AlphaFoldDB" id="A0A9R1X9Q9"/>
<gene>
    <name evidence="2" type="ORF">LSAT_V11C500250950</name>
</gene>
<name>A0A9R1X9Q9_LACSA</name>
<evidence type="ECO:0000313" key="3">
    <source>
        <dbReference type="Proteomes" id="UP000235145"/>
    </source>
</evidence>
<proteinExistence type="predicted"/>
<dbReference type="EMBL" id="NBSK02000005">
    <property type="protein sequence ID" value="KAJ0204681.1"/>
    <property type="molecule type" value="Genomic_DNA"/>
</dbReference>
<dbReference type="Pfam" id="PF08284">
    <property type="entry name" value="RVP_2"/>
    <property type="match status" value="1"/>
</dbReference>
<dbReference type="PANTHER" id="PTHR15503:SF42">
    <property type="entry name" value="ZINC FINGER, CCHC-TYPE, RETROTRANSPOSON GAG DOMAIN, ASPARTIC PEPTIDASE DOMAIN PROTEIN-RELATED"/>
    <property type="match status" value="1"/>
</dbReference>
<dbReference type="InterPro" id="IPR021109">
    <property type="entry name" value="Peptidase_aspartic_dom_sf"/>
</dbReference>
<dbReference type="InterPro" id="IPR032567">
    <property type="entry name" value="RTL1-rel"/>
</dbReference>
<evidence type="ECO:0000256" key="1">
    <source>
        <dbReference type="SAM" id="MobiDB-lite"/>
    </source>
</evidence>
<dbReference type="PANTHER" id="PTHR15503">
    <property type="entry name" value="LDOC1 RELATED"/>
    <property type="match status" value="1"/>
</dbReference>
<feature type="region of interest" description="Disordered" evidence="1">
    <location>
        <begin position="24"/>
        <end position="64"/>
    </location>
</feature>
<protein>
    <submittedName>
        <fullName evidence="2">Uncharacterized protein</fullName>
    </submittedName>
</protein>
<sequence length="374" mass="40676">MGVLLQVWQGGAYGQGLPQGVRSLFPLQPDRTPKGRVSAAAGSAQGESQGSTPTTIRATESRPVKAEAPKARGRAFQLTAEEVRAAPDVVAGVGSTSESFIADERAVYATEVIRGCVLEIFGVAFPIDLVPIAMGDVCVIVGMDWLSRFGAVIDCERQLVAIRDPSGGVLTVYGEGTRTGLAFCSAARARQNLRQGCSGFVAYVMDLRVDSERPRSVDEVPIVREFPYVFPEELPGVPPERQSLYSVAVILPAIGSTNTGPVTRSRSWAITNLVSEPLVMATPTEKLMKKLEEFMIQQVQSNNEIKGAIADLQAKYVSVEEGFSKQKNSKNGLEDIVEEEGEQQFEDNNEPDRVEARVLIWARKKEGDSYHQWG</sequence>
<keyword evidence="3" id="KW-1185">Reference proteome</keyword>
<dbReference type="Gene3D" id="2.40.70.10">
    <property type="entry name" value="Acid Proteases"/>
    <property type="match status" value="1"/>
</dbReference>
<accession>A0A9R1X9Q9</accession>
<reference evidence="2 3" key="1">
    <citation type="journal article" date="2017" name="Nat. Commun.">
        <title>Genome assembly with in vitro proximity ligation data and whole-genome triplication in lettuce.</title>
        <authorList>
            <person name="Reyes-Chin-Wo S."/>
            <person name="Wang Z."/>
            <person name="Yang X."/>
            <person name="Kozik A."/>
            <person name="Arikit S."/>
            <person name="Song C."/>
            <person name="Xia L."/>
            <person name="Froenicke L."/>
            <person name="Lavelle D.O."/>
            <person name="Truco M.J."/>
            <person name="Xia R."/>
            <person name="Zhu S."/>
            <person name="Xu C."/>
            <person name="Xu H."/>
            <person name="Xu X."/>
            <person name="Cox K."/>
            <person name="Korf I."/>
            <person name="Meyers B.C."/>
            <person name="Michelmore R.W."/>
        </authorList>
    </citation>
    <scope>NUCLEOTIDE SEQUENCE [LARGE SCALE GENOMIC DNA]</scope>
    <source>
        <strain evidence="3">cv. Salinas</strain>
        <tissue evidence="2">Seedlings</tissue>
    </source>
</reference>
<dbReference type="Proteomes" id="UP000235145">
    <property type="component" value="Unassembled WGS sequence"/>
</dbReference>
<comment type="caution">
    <text evidence="2">The sequence shown here is derived from an EMBL/GenBank/DDBJ whole genome shotgun (WGS) entry which is preliminary data.</text>
</comment>
<feature type="compositionally biased region" description="Low complexity" evidence="1">
    <location>
        <begin position="38"/>
        <end position="51"/>
    </location>
</feature>